<evidence type="ECO:0000313" key="1">
    <source>
        <dbReference type="EMBL" id="MXU95389.1"/>
    </source>
</evidence>
<protein>
    <submittedName>
        <fullName evidence="1">Putative secreted protein</fullName>
    </submittedName>
</protein>
<reference evidence="1" key="1">
    <citation type="submission" date="2019-12" db="EMBL/GenBank/DDBJ databases">
        <title>An insight into the sialome of adult female Ixodes ricinus ticks feeding for 6 days.</title>
        <authorList>
            <person name="Perner J."/>
            <person name="Ribeiro J.M.C."/>
        </authorList>
    </citation>
    <scope>NUCLEOTIDE SEQUENCE</scope>
    <source>
        <strain evidence="1">Semi-engorged</strain>
        <tissue evidence="1">Salivary glands</tissue>
    </source>
</reference>
<dbReference type="AlphaFoldDB" id="A0A6B0V029"/>
<sequence>MKSCGSLKLAKPKPLLLLVRLSRTTLALRNDGNLPNTLIKTSSVTSLPRSPQKMRKSSASHSWSELSSHTCWPAVLTSLFSFLRFLTPLPSSDESDEAAADLSPPLANLSEFLDLSDGFCFSAPLWWDDCFDLDLDSLEASAFSVVGGIMAGTATTGATGTAGRGAAMAGGMAAPAGTLLNGGAE</sequence>
<organism evidence="1">
    <name type="scientific">Ixodes ricinus</name>
    <name type="common">Common tick</name>
    <name type="synonym">Acarus ricinus</name>
    <dbReference type="NCBI Taxonomy" id="34613"/>
    <lineage>
        <taxon>Eukaryota</taxon>
        <taxon>Metazoa</taxon>
        <taxon>Ecdysozoa</taxon>
        <taxon>Arthropoda</taxon>
        <taxon>Chelicerata</taxon>
        <taxon>Arachnida</taxon>
        <taxon>Acari</taxon>
        <taxon>Parasitiformes</taxon>
        <taxon>Ixodida</taxon>
        <taxon>Ixodoidea</taxon>
        <taxon>Ixodidae</taxon>
        <taxon>Ixodinae</taxon>
        <taxon>Ixodes</taxon>
    </lineage>
</organism>
<accession>A0A6B0V029</accession>
<proteinExistence type="predicted"/>
<dbReference type="EMBL" id="GIFC01013306">
    <property type="protein sequence ID" value="MXU95389.1"/>
    <property type="molecule type" value="Transcribed_RNA"/>
</dbReference>
<name>A0A6B0V029_IXORI</name>